<evidence type="ECO:0000313" key="2">
    <source>
        <dbReference type="Proteomes" id="UP000664915"/>
    </source>
</evidence>
<dbReference type="Proteomes" id="UP000664915">
    <property type="component" value="Segment"/>
</dbReference>
<evidence type="ECO:0000313" key="1">
    <source>
        <dbReference type="EMBL" id="QPX48215.1"/>
    </source>
</evidence>
<name>A0A879R450_9CAUD</name>
<dbReference type="KEGG" id="vg:77946420"/>
<dbReference type="RefSeq" id="YP_010670225.1">
    <property type="nucleotide sequence ID" value="NC_070963.1"/>
</dbReference>
<accession>A0A879R450</accession>
<protein>
    <submittedName>
        <fullName evidence="1">Uncharacterized protein</fullName>
    </submittedName>
</protein>
<proteinExistence type="predicted"/>
<reference evidence="1" key="1">
    <citation type="submission" date="2020-09" db="EMBL/GenBank/DDBJ databases">
        <authorList>
            <person name="Zhang D."/>
            <person name="Hatherill J.R."/>
            <person name="Ramirez J.F."/>
            <person name="Edinger B."/>
            <person name="Balarin R."/>
            <person name="Sullivan A."/>
            <person name="Humpal K.M."/>
            <person name="Guseva A."/>
            <person name="Butela K.A."/>
            <person name="Garlena R.A."/>
            <person name="Russell D.A."/>
            <person name="Pope W.H."/>
            <person name="Jacobs-Sera D."/>
            <person name="Hatfull G.F."/>
        </authorList>
    </citation>
    <scope>NUCLEOTIDE SEQUENCE</scope>
</reference>
<sequence length="39" mass="4904">MMNLPITEREFEKILELLKKTDEKQLYNKLWSFNFNRNK</sequence>
<dbReference type="EMBL" id="MW015081">
    <property type="protein sequence ID" value="QPX48215.1"/>
    <property type="molecule type" value="Genomic_DNA"/>
</dbReference>
<organism evidence="1 2">
    <name type="scientific">Synechococcus phage S-SRM01</name>
    <dbReference type="NCBI Taxonomy" id="2781608"/>
    <lineage>
        <taxon>Viruses</taxon>
        <taxon>Duplodnaviria</taxon>
        <taxon>Heunggongvirae</taxon>
        <taxon>Uroviricota</taxon>
        <taxon>Caudoviricetes</taxon>
        <taxon>Pantevenvirales</taxon>
        <taxon>Kyanoviridae</taxon>
        <taxon>Serangoonvirus</taxon>
        <taxon>Serangoonvirus essarone</taxon>
    </lineage>
</organism>
<keyword evidence="2" id="KW-1185">Reference proteome</keyword>
<dbReference type="GeneID" id="77946420"/>